<sequence length="338" mass="36531">MHVTIIGLGRIGKNVCLHLLEQGVEVVAYNRSRDDVDEVVAKGAVGAYSLEEIFPKLSFGSDKPVVVLLYVPAKVVDEVLLGVTPPNPLLKRGGTPSFREGGLGRVSSLISIFPKGSIVIDGGNSFFKDSQRRYELLKAKGLHFLDMGTSGGIEGARNGACLMVGGDKKVYEQVAPLLSKISQKDGFGYVGPAGSGHFVKMVHNAVEYGMMGALAEGLNIIQKSKIKNQNESGNDYRPNLQKIARIWAHGSIVSGHLMNMAVRALEKDLQLQELSGQVPKGETEAEMEWLESLGQPMPVISAARKERVDSRKNPSFIGKVIAALRREFGGHAVKNDTL</sequence>
<feature type="domain" description="6-phosphogluconate dehydrogenase C-terminal" evidence="4">
    <location>
        <begin position="196"/>
        <end position="226"/>
    </location>
</feature>
<dbReference type="SUPFAM" id="SSF51735">
    <property type="entry name" value="NAD(P)-binding Rossmann-fold domains"/>
    <property type="match status" value="1"/>
</dbReference>
<evidence type="ECO:0000256" key="2">
    <source>
        <dbReference type="ARBA" id="ARBA00023002"/>
    </source>
</evidence>
<dbReference type="GO" id="GO:0004616">
    <property type="term" value="F:phosphogluconate dehydrogenase (decarboxylating) activity"/>
    <property type="evidence" value="ECO:0007669"/>
    <property type="project" value="InterPro"/>
</dbReference>
<dbReference type="PANTHER" id="PTHR11811">
    <property type="entry name" value="6-PHOSPHOGLUCONATE DEHYDROGENASE"/>
    <property type="match status" value="1"/>
</dbReference>
<evidence type="ECO:0000259" key="4">
    <source>
        <dbReference type="Pfam" id="PF00393"/>
    </source>
</evidence>
<proteinExistence type="inferred from homology"/>
<dbReference type="InterPro" id="IPR036291">
    <property type="entry name" value="NAD(P)-bd_dom_sf"/>
</dbReference>
<dbReference type="InterPro" id="IPR013328">
    <property type="entry name" value="6PGD_dom2"/>
</dbReference>
<gene>
    <name evidence="6" type="ORF">UV59_C0009G0011</name>
</gene>
<dbReference type="InterPro" id="IPR006183">
    <property type="entry name" value="Pgluconate_DH"/>
</dbReference>
<dbReference type="AlphaFoldDB" id="A0A0G1CIC1"/>
<organism evidence="6 7">
    <name type="scientific">Candidatus Gottesmanbacteria bacterium GW2011_GWA1_43_11</name>
    <dbReference type="NCBI Taxonomy" id="1618436"/>
    <lineage>
        <taxon>Bacteria</taxon>
        <taxon>Candidatus Gottesmaniibacteriota</taxon>
    </lineage>
</organism>
<dbReference type="SUPFAM" id="SSF48179">
    <property type="entry name" value="6-phosphogluconate dehydrogenase C-terminal domain-like"/>
    <property type="match status" value="1"/>
</dbReference>
<comment type="similarity">
    <text evidence="1">Belongs to the 6-phosphogluconate dehydrogenase family.</text>
</comment>
<dbReference type="InterPro" id="IPR006114">
    <property type="entry name" value="6PGDH_C"/>
</dbReference>
<name>A0A0G1CIC1_9BACT</name>
<dbReference type="PATRIC" id="fig|1618436.3.peg.528"/>
<dbReference type="STRING" id="1618436.UV59_C0009G0011"/>
<dbReference type="Gene3D" id="3.40.50.720">
    <property type="entry name" value="NAD(P)-binding Rossmann-like Domain"/>
    <property type="match status" value="1"/>
</dbReference>
<keyword evidence="2" id="KW-0560">Oxidoreductase</keyword>
<dbReference type="Gene3D" id="1.10.1040.10">
    <property type="entry name" value="N-(1-d-carboxylethyl)-l-norvaline Dehydrogenase, domain 2"/>
    <property type="match status" value="1"/>
</dbReference>
<dbReference type="GO" id="GO:0050661">
    <property type="term" value="F:NADP binding"/>
    <property type="evidence" value="ECO:0007669"/>
    <property type="project" value="InterPro"/>
</dbReference>
<dbReference type="EMBL" id="LCFB01000009">
    <property type="protein sequence ID" value="KKS85209.1"/>
    <property type="molecule type" value="Genomic_DNA"/>
</dbReference>
<dbReference type="PRINTS" id="PR00076">
    <property type="entry name" value="6PGDHDRGNASE"/>
</dbReference>
<feature type="domain" description="6-phosphogluconate dehydrogenase NADP-binding" evidence="5">
    <location>
        <begin position="3"/>
        <end position="82"/>
    </location>
</feature>
<evidence type="ECO:0000256" key="1">
    <source>
        <dbReference type="ARBA" id="ARBA00008419"/>
    </source>
</evidence>
<evidence type="ECO:0000256" key="3">
    <source>
        <dbReference type="ARBA" id="ARBA00023064"/>
    </source>
</evidence>
<evidence type="ECO:0000259" key="5">
    <source>
        <dbReference type="Pfam" id="PF03446"/>
    </source>
</evidence>
<evidence type="ECO:0000313" key="7">
    <source>
        <dbReference type="Proteomes" id="UP000034543"/>
    </source>
</evidence>
<reference evidence="6 7" key="1">
    <citation type="journal article" date="2015" name="Nature">
        <title>rRNA introns, odd ribosomes, and small enigmatic genomes across a large radiation of phyla.</title>
        <authorList>
            <person name="Brown C.T."/>
            <person name="Hug L.A."/>
            <person name="Thomas B.C."/>
            <person name="Sharon I."/>
            <person name="Castelle C.J."/>
            <person name="Singh A."/>
            <person name="Wilkins M.J."/>
            <person name="Williams K.H."/>
            <person name="Banfield J.F."/>
        </authorList>
    </citation>
    <scope>NUCLEOTIDE SEQUENCE [LARGE SCALE GENOMIC DNA]</scope>
</reference>
<dbReference type="GO" id="GO:0019521">
    <property type="term" value="P:D-gluconate metabolic process"/>
    <property type="evidence" value="ECO:0007669"/>
    <property type="project" value="UniProtKB-KW"/>
</dbReference>
<dbReference type="InterPro" id="IPR008927">
    <property type="entry name" value="6-PGluconate_DH-like_C_sf"/>
</dbReference>
<dbReference type="Proteomes" id="UP000034543">
    <property type="component" value="Unassembled WGS sequence"/>
</dbReference>
<comment type="caution">
    <text evidence="6">The sequence shown here is derived from an EMBL/GenBank/DDBJ whole genome shotgun (WGS) entry which is preliminary data.</text>
</comment>
<accession>A0A0G1CIC1</accession>
<protein>
    <submittedName>
        <fullName evidence="6">6-phosphogluconate dehydrogenase, decarboxylating</fullName>
    </submittedName>
</protein>
<keyword evidence="3" id="KW-0311">Gluconate utilization</keyword>
<evidence type="ECO:0000313" key="6">
    <source>
        <dbReference type="EMBL" id="KKS85209.1"/>
    </source>
</evidence>
<dbReference type="InterPro" id="IPR006115">
    <property type="entry name" value="6PGDH_NADP-bd"/>
</dbReference>
<feature type="domain" description="6-phosphogluconate dehydrogenase NADP-binding" evidence="5">
    <location>
        <begin position="109"/>
        <end position="184"/>
    </location>
</feature>
<dbReference type="Pfam" id="PF00393">
    <property type="entry name" value="6PGD"/>
    <property type="match status" value="1"/>
</dbReference>
<dbReference type="GO" id="GO:0006098">
    <property type="term" value="P:pentose-phosphate shunt"/>
    <property type="evidence" value="ECO:0007669"/>
    <property type="project" value="InterPro"/>
</dbReference>
<dbReference type="Pfam" id="PF03446">
    <property type="entry name" value="NAD_binding_2"/>
    <property type="match status" value="2"/>
</dbReference>